<gene>
    <name evidence="10" type="primary">HD2</name>
</gene>
<evidence type="ECO:0000256" key="3">
    <source>
        <dbReference type="ARBA" id="ARBA00023125"/>
    </source>
</evidence>
<name>K9KA03_9AGAR</name>
<evidence type="ECO:0000256" key="4">
    <source>
        <dbReference type="ARBA" id="ARBA00023155"/>
    </source>
</evidence>
<evidence type="ECO:0000256" key="8">
    <source>
        <dbReference type="SAM" id="MobiDB-lite"/>
    </source>
</evidence>
<dbReference type="GO" id="GO:0030154">
    <property type="term" value="P:cell differentiation"/>
    <property type="evidence" value="ECO:0007669"/>
    <property type="project" value="TreeGrafter"/>
</dbReference>
<dbReference type="PANTHER" id="PTHR24340">
    <property type="entry name" value="HOMEOBOX PROTEIN NKX"/>
    <property type="match status" value="1"/>
</dbReference>
<protein>
    <submittedName>
        <fullName evidence="10 11">HD2</fullName>
    </submittedName>
</protein>
<evidence type="ECO:0000256" key="5">
    <source>
        <dbReference type="ARBA" id="ARBA00023242"/>
    </source>
</evidence>
<evidence type="ECO:0000259" key="9">
    <source>
        <dbReference type="PROSITE" id="PS50071"/>
    </source>
</evidence>
<keyword evidence="2" id="KW-0217">Developmental protein</keyword>
<keyword evidence="5 6" id="KW-0539">Nucleus</keyword>
<feature type="domain" description="Homeobox" evidence="9">
    <location>
        <begin position="140"/>
        <end position="200"/>
    </location>
</feature>
<keyword evidence="4 6" id="KW-0371">Homeobox</keyword>
<dbReference type="Pfam" id="PF00046">
    <property type="entry name" value="Homeodomain"/>
    <property type="match status" value="1"/>
</dbReference>
<dbReference type="InterPro" id="IPR050394">
    <property type="entry name" value="Homeobox_NK-like"/>
</dbReference>
<evidence type="ECO:0000256" key="6">
    <source>
        <dbReference type="PROSITE-ProRule" id="PRU00108"/>
    </source>
</evidence>
<evidence type="ECO:0000313" key="11">
    <source>
        <dbReference type="EMBL" id="AOC97535.1"/>
    </source>
</evidence>
<evidence type="ECO:0000256" key="1">
    <source>
        <dbReference type="ARBA" id="ARBA00004123"/>
    </source>
</evidence>
<evidence type="ECO:0000256" key="7">
    <source>
        <dbReference type="RuleBase" id="RU000682"/>
    </source>
</evidence>
<comment type="subcellular location">
    <subcellularLocation>
        <location evidence="1 6 7">Nucleus</location>
    </subcellularLocation>
</comment>
<proteinExistence type="predicted"/>
<dbReference type="GO" id="GO:0005634">
    <property type="term" value="C:nucleus"/>
    <property type="evidence" value="ECO:0007669"/>
    <property type="project" value="UniProtKB-SubCell"/>
</dbReference>
<keyword evidence="3 6" id="KW-0238">DNA-binding</keyword>
<reference evidence="10" key="1">
    <citation type="submission" date="2010-10" db="EMBL/GenBank/DDBJ databases">
        <title>Analysis of mip gene and its downstream gene from Volvariella volvacea.</title>
        <authorList>
            <person name="Wang H."/>
            <person name="Bao D."/>
            <person name="Chen M."/>
        </authorList>
    </citation>
    <scope>NUCLEOTIDE SEQUENCE</scope>
    <source>
        <strain evidence="10">V23</strain>
    </source>
</reference>
<dbReference type="InterPro" id="IPR001356">
    <property type="entry name" value="HD"/>
</dbReference>
<dbReference type="AlphaFoldDB" id="K9KA03"/>
<dbReference type="GO" id="GO:0000981">
    <property type="term" value="F:DNA-binding transcription factor activity, RNA polymerase II-specific"/>
    <property type="evidence" value="ECO:0007669"/>
    <property type="project" value="InterPro"/>
</dbReference>
<dbReference type="GO" id="GO:0000978">
    <property type="term" value="F:RNA polymerase II cis-regulatory region sequence-specific DNA binding"/>
    <property type="evidence" value="ECO:0007669"/>
    <property type="project" value="TreeGrafter"/>
</dbReference>
<feature type="region of interest" description="Disordered" evidence="8">
    <location>
        <begin position="230"/>
        <end position="267"/>
    </location>
</feature>
<sequence>MDRSRRLLQGIHALATGLKTEIGKRSPTDIVQEPPRPAPLVPLHLPFPTDILDLIRHSSLSEHKRNELIAAAIEYIKSSQADLTSNYNQACSGLAAWPIPGVEPTKTTLEFRSAFEKKYNDHLIPHLRKRVDYILTSIISSHDRKRKAFNHHYSHLLERYFEQNAYPSAADRRHLAQKTVMSPRQIEVWFQNHRSRARKEGKILKRPYQSSDLLRQSRACEDTVNGVNVQSNLVGDAPPSVPSPNPLDNSLSTPSHAFPSRYHPSTNPDCSRKFDLPWNRLHVSLDRRSPASRVDSLDSDSLEELITNFATLRICDFSDRPKFRSRSQHKAIHPYPFYGNLLCAPHPSLLNPRAELSVRCRSPLPTVRAPAASNYIFSKYLPSPANISLKRHLATALAPSQSQRIDTSSSFASAPMNFYSYHDGPTLLPIGRVIIALS</sequence>
<organism evidence="10">
    <name type="scientific">Volvariella volvacea</name>
    <dbReference type="NCBI Taxonomy" id="36659"/>
    <lineage>
        <taxon>Eukaryota</taxon>
        <taxon>Fungi</taxon>
        <taxon>Dikarya</taxon>
        <taxon>Basidiomycota</taxon>
        <taxon>Agaricomycotina</taxon>
        <taxon>Agaricomycetes</taxon>
        <taxon>Agaricomycetidae</taxon>
        <taxon>Agaricales</taxon>
        <taxon>Pluteineae</taxon>
        <taxon>Pluteaceae</taxon>
        <taxon>Volvariella</taxon>
    </lineage>
</organism>
<dbReference type="PANTHER" id="PTHR24340:SF41">
    <property type="entry name" value="MUSCLE-SPECIFIC HOMEOBOX PROTEIN TINMAN-RELATED"/>
    <property type="match status" value="1"/>
</dbReference>
<dbReference type="EMBL" id="HQ343318">
    <property type="protein sequence ID" value="AEO99208.1"/>
    <property type="molecule type" value="Genomic_DNA"/>
</dbReference>
<feature type="compositionally biased region" description="Polar residues" evidence="8">
    <location>
        <begin position="246"/>
        <end position="255"/>
    </location>
</feature>
<dbReference type="InterPro" id="IPR017970">
    <property type="entry name" value="Homeobox_CS"/>
</dbReference>
<dbReference type="EMBL" id="KX022599">
    <property type="protein sequence ID" value="AOC97535.1"/>
    <property type="molecule type" value="Genomic_DNA"/>
</dbReference>
<evidence type="ECO:0000313" key="10">
    <source>
        <dbReference type="EMBL" id="AEO99208.1"/>
    </source>
</evidence>
<dbReference type="CDD" id="cd00086">
    <property type="entry name" value="homeodomain"/>
    <property type="match status" value="1"/>
</dbReference>
<dbReference type="SMART" id="SM00389">
    <property type="entry name" value="HOX"/>
    <property type="match status" value="1"/>
</dbReference>
<dbReference type="InterPro" id="IPR009057">
    <property type="entry name" value="Homeodomain-like_sf"/>
</dbReference>
<dbReference type="SUPFAM" id="SSF46689">
    <property type="entry name" value="Homeodomain-like"/>
    <property type="match status" value="1"/>
</dbReference>
<evidence type="ECO:0000256" key="2">
    <source>
        <dbReference type="ARBA" id="ARBA00022473"/>
    </source>
</evidence>
<accession>K9KA03</accession>
<dbReference type="PROSITE" id="PS50071">
    <property type="entry name" value="HOMEOBOX_2"/>
    <property type="match status" value="1"/>
</dbReference>
<feature type="DNA-binding region" description="Homeobox" evidence="6">
    <location>
        <begin position="142"/>
        <end position="201"/>
    </location>
</feature>
<dbReference type="PROSITE" id="PS00027">
    <property type="entry name" value="HOMEOBOX_1"/>
    <property type="match status" value="1"/>
</dbReference>
<dbReference type="Gene3D" id="1.10.10.60">
    <property type="entry name" value="Homeodomain-like"/>
    <property type="match status" value="1"/>
</dbReference>
<reference evidence="11" key="2">
    <citation type="submission" date="2016-04" db="EMBL/GenBank/DDBJ databases">
        <title>Cloning and sequence analysis of A mating-type in Volvariella volvacea.</title>
        <authorList>
            <person name="Xie B."/>
            <person name="Chen B."/>
        </authorList>
    </citation>
    <scope>NUCLEOTIDE SEQUENCE</scope>
    <source>
        <strain evidence="11">V0076-7</strain>
    </source>
</reference>